<protein>
    <submittedName>
        <fullName evidence="7">Putative transport protein</fullName>
    </submittedName>
</protein>
<dbReference type="InterPro" id="IPR005828">
    <property type="entry name" value="MFS_sugar_transport-like"/>
</dbReference>
<feature type="transmembrane region" description="Helical" evidence="5">
    <location>
        <begin position="72"/>
        <end position="89"/>
    </location>
</feature>
<evidence type="ECO:0000313" key="7">
    <source>
        <dbReference type="EMBL" id="BAF87902.1"/>
    </source>
</evidence>
<accession>A8I2N0</accession>
<keyword evidence="4 5" id="KW-0472">Membrane</keyword>
<evidence type="ECO:0000256" key="4">
    <source>
        <dbReference type="ARBA" id="ARBA00023136"/>
    </source>
</evidence>
<reference evidence="8" key="2">
    <citation type="submission" date="2007-04" db="EMBL/GenBank/DDBJ databases">
        <title>Complete genome sequence of the nitrogen-fixing bacterium Azorhizobium caulinodans ORS571.</title>
        <authorList>
            <person name="Lee K.B."/>
            <person name="Backer P.D."/>
            <person name="Aono T."/>
            <person name="Liu C.T."/>
            <person name="Suzuki S."/>
            <person name="Suzuki T."/>
            <person name="Kaneko T."/>
            <person name="Yamada M."/>
            <person name="Tabata S."/>
            <person name="Kupfer D.M."/>
            <person name="Najar F.Z."/>
            <person name="Wiley G.B."/>
            <person name="Roe B."/>
            <person name="Binnewies T."/>
            <person name="Ussery D."/>
            <person name="Vereecke D."/>
            <person name="Gevers D."/>
            <person name="Holsters M."/>
            <person name="Oyaizu H."/>
        </authorList>
    </citation>
    <scope>NUCLEOTIDE SEQUENCE [LARGE SCALE GENOMIC DNA]</scope>
    <source>
        <strain evidence="8">ATCC 43989 / DSM 5975 / JCM 20966 / LMG 6465 / NBRC 14845 / NCIMB 13405 / ORS 571</strain>
    </source>
</reference>
<gene>
    <name evidence="7" type="ordered locus">AZC_1904</name>
</gene>
<dbReference type="KEGG" id="azc:AZC_1904"/>
<proteinExistence type="predicted"/>
<keyword evidence="2 5" id="KW-0812">Transmembrane</keyword>
<dbReference type="Proteomes" id="UP000000270">
    <property type="component" value="Chromosome"/>
</dbReference>
<dbReference type="PANTHER" id="PTHR23508:SF10">
    <property type="entry name" value="CARBOXYLIC ACID TRANSPORTER PROTEIN HOMOLOG"/>
    <property type="match status" value="1"/>
</dbReference>
<evidence type="ECO:0000256" key="2">
    <source>
        <dbReference type="ARBA" id="ARBA00022692"/>
    </source>
</evidence>
<dbReference type="eggNOG" id="COG2814">
    <property type="taxonomic scope" value="Bacteria"/>
</dbReference>
<dbReference type="InterPro" id="IPR020846">
    <property type="entry name" value="MFS_dom"/>
</dbReference>
<reference evidence="7 8" key="1">
    <citation type="journal article" date="2007" name="Appl. Environ. Microbiol.">
        <title>Rhizobial factors required for stem nodule maturation and maintenance in Sesbania rostrata-Azorhizobium caulinodans ORS571 symbiosis.</title>
        <authorList>
            <person name="Suzuki S."/>
            <person name="Aono T."/>
            <person name="Lee KB."/>
            <person name="Suzuki T."/>
            <person name="Liu CT."/>
            <person name="Miwa H."/>
            <person name="Wakao S."/>
            <person name="Iki T."/>
            <person name="Oyaizu H."/>
        </authorList>
    </citation>
    <scope>NUCLEOTIDE SEQUENCE [LARGE SCALE GENOMIC DNA]</scope>
    <source>
        <strain evidence="8">ATCC 43989 / DSM 5975 / JCM 20966 / LMG 6465 / NBRC 14845 / NCIMB 13405 / ORS 571</strain>
    </source>
</reference>
<dbReference type="Pfam" id="PF00083">
    <property type="entry name" value="Sugar_tr"/>
    <property type="match status" value="1"/>
</dbReference>
<feature type="transmembrane region" description="Helical" evidence="5">
    <location>
        <begin position="402"/>
        <end position="426"/>
    </location>
</feature>
<feature type="transmembrane region" description="Helical" evidence="5">
    <location>
        <begin position="101"/>
        <end position="123"/>
    </location>
</feature>
<feature type="transmembrane region" description="Helical" evidence="5">
    <location>
        <begin position="316"/>
        <end position="339"/>
    </location>
</feature>
<evidence type="ECO:0000256" key="5">
    <source>
        <dbReference type="SAM" id="Phobius"/>
    </source>
</evidence>
<organism evidence="7 8">
    <name type="scientific">Azorhizobium caulinodans (strain ATCC 43989 / DSM 5975 / JCM 20966 / LMG 6465 / NBRC 14845 / NCIMB 13405 / ORS 571)</name>
    <dbReference type="NCBI Taxonomy" id="438753"/>
    <lineage>
        <taxon>Bacteria</taxon>
        <taxon>Pseudomonadati</taxon>
        <taxon>Pseudomonadota</taxon>
        <taxon>Alphaproteobacteria</taxon>
        <taxon>Hyphomicrobiales</taxon>
        <taxon>Xanthobacteraceae</taxon>
        <taxon>Azorhizobium</taxon>
    </lineage>
</organism>
<feature type="transmembrane region" description="Helical" evidence="5">
    <location>
        <begin position="129"/>
        <end position="151"/>
    </location>
</feature>
<reference evidence="7 8" key="5">
    <citation type="journal article" date="2010" name="Appl. Environ. Microbiol.">
        <title>phrR-like gene praR of Azorhizobium caulinodans ORS571 is essential for symbiosis with Sesbania rostrata and is involved in expression of reb genes.</title>
        <authorList>
            <person name="Akiba N."/>
            <person name="Aono T."/>
            <person name="Toyazaki H."/>
            <person name="Sato S."/>
            <person name="Oyaizu H."/>
        </authorList>
    </citation>
    <scope>NUCLEOTIDE SEQUENCE [LARGE SCALE GENOMIC DNA]</scope>
    <source>
        <strain evidence="8">ATCC 43989 / DSM 5975 / JCM 20966 / LMG 6465 / NBRC 14845 / NCIMB 13405 / ORS 571</strain>
    </source>
</reference>
<evidence type="ECO:0000313" key="8">
    <source>
        <dbReference type="Proteomes" id="UP000000270"/>
    </source>
</evidence>
<dbReference type="GO" id="GO:0046943">
    <property type="term" value="F:carboxylic acid transmembrane transporter activity"/>
    <property type="evidence" value="ECO:0007669"/>
    <property type="project" value="TreeGrafter"/>
</dbReference>
<feature type="transmembrane region" description="Helical" evidence="5">
    <location>
        <begin position="163"/>
        <end position="187"/>
    </location>
</feature>
<keyword evidence="3 5" id="KW-1133">Transmembrane helix</keyword>
<dbReference type="Gene3D" id="1.20.1250.20">
    <property type="entry name" value="MFS general substrate transporter like domains"/>
    <property type="match status" value="1"/>
</dbReference>
<dbReference type="SUPFAM" id="SSF103473">
    <property type="entry name" value="MFS general substrate transporter"/>
    <property type="match status" value="1"/>
</dbReference>
<dbReference type="InterPro" id="IPR036259">
    <property type="entry name" value="MFS_trans_sf"/>
</dbReference>
<feature type="transmembrane region" description="Helical" evidence="5">
    <location>
        <begin position="344"/>
        <end position="364"/>
    </location>
</feature>
<feature type="transmembrane region" description="Helical" evidence="5">
    <location>
        <begin position="280"/>
        <end position="304"/>
    </location>
</feature>
<name>A8I2N0_AZOC5</name>
<keyword evidence="8" id="KW-1185">Reference proteome</keyword>
<dbReference type="HOGENOM" id="CLU_001265_46_6_5"/>
<dbReference type="AlphaFoldDB" id="A8I2N0"/>
<dbReference type="RefSeq" id="WP_012170432.1">
    <property type="nucleotide sequence ID" value="NC_009937.1"/>
</dbReference>
<feature type="transmembrane region" description="Helical" evidence="5">
    <location>
        <begin position="432"/>
        <end position="452"/>
    </location>
</feature>
<evidence type="ECO:0000259" key="6">
    <source>
        <dbReference type="PROSITE" id="PS50850"/>
    </source>
</evidence>
<reference evidence="7 8" key="4">
    <citation type="journal article" date="2009" name="Appl. Environ. Microbiol.">
        <title>Comparative genome-wide transcriptional profiling of Azorhizobium caulinodans ORS571 grown under free-living and symbiotic conditions.</title>
        <authorList>
            <person name="Tsukada S."/>
            <person name="Aono T."/>
            <person name="Akiba N."/>
            <person name="Lee KB."/>
            <person name="Liu CT."/>
            <person name="Toyazaki H."/>
            <person name="Oyaizu H."/>
        </authorList>
    </citation>
    <scope>NUCLEOTIDE SEQUENCE [LARGE SCALE GENOMIC DNA]</scope>
    <source>
        <strain evidence="8">ATCC 43989 / DSM 5975 / JCM 20966 / LMG 6465 / NBRC 14845 / NCIMB 13405 / ORS 571</strain>
    </source>
</reference>
<dbReference type="STRING" id="438753.AZC_1904"/>
<evidence type="ECO:0000256" key="1">
    <source>
        <dbReference type="ARBA" id="ARBA00004141"/>
    </source>
</evidence>
<comment type="subcellular location">
    <subcellularLocation>
        <location evidence="1">Membrane</location>
        <topology evidence="1">Multi-pass membrane protein</topology>
    </subcellularLocation>
</comment>
<feature type="domain" description="Major facilitator superfamily (MFS) profile" evidence="6">
    <location>
        <begin position="36"/>
        <end position="456"/>
    </location>
</feature>
<dbReference type="GO" id="GO:0005886">
    <property type="term" value="C:plasma membrane"/>
    <property type="evidence" value="ECO:0007669"/>
    <property type="project" value="TreeGrafter"/>
</dbReference>
<dbReference type="EMBL" id="AP009384">
    <property type="protein sequence ID" value="BAF87902.1"/>
    <property type="molecule type" value="Genomic_DNA"/>
</dbReference>
<feature type="transmembrane region" description="Helical" evidence="5">
    <location>
        <begin position="370"/>
        <end position="390"/>
    </location>
</feature>
<feature type="transmembrane region" description="Helical" evidence="5">
    <location>
        <begin position="36"/>
        <end position="60"/>
    </location>
</feature>
<evidence type="ECO:0000256" key="3">
    <source>
        <dbReference type="ARBA" id="ARBA00022989"/>
    </source>
</evidence>
<reference evidence="7 8" key="3">
    <citation type="journal article" date="2008" name="BMC Genomics">
        <title>The genome of the versatile nitrogen fixer Azorhizobium caulinodans ORS571.</title>
        <authorList>
            <person name="Lee KB."/>
            <person name="Backer P.D."/>
            <person name="Aono T."/>
            <person name="Liu CT."/>
            <person name="Suzuki S."/>
            <person name="Suzuki T."/>
            <person name="Kaneko T."/>
            <person name="Yamada M."/>
            <person name="Tabata S."/>
            <person name="Kupfer D.M."/>
            <person name="Najar F.Z."/>
            <person name="Wiley G.B."/>
            <person name="Roe B."/>
            <person name="Binnewies T.T."/>
            <person name="Ussery D.W."/>
            <person name="D'Haeze W."/>
            <person name="Herder J.D."/>
            <person name="Gevers D."/>
            <person name="Vereecke D."/>
            <person name="Holsters M."/>
            <person name="Oyaizu H."/>
        </authorList>
    </citation>
    <scope>NUCLEOTIDE SEQUENCE [LARGE SCALE GENOMIC DNA]</scope>
    <source>
        <strain evidence="8">ATCC 43989 / DSM 5975 / JCM 20966 / LMG 6465 / NBRC 14845 / NCIMB 13405 / ORS 571</strain>
    </source>
</reference>
<sequence length="484" mass="51393">MAAEALVEAGKPASPAIRQLEGALNKIGLTRAHKQIILLILIGCLFDSFEQNTIGVAGPALRAQWGLTGADIGFLNTITFGSAALGRLLSGIIGDRYGRRVMLAINLLLFTIGSAACAVAPNFTALCFARAVVGFGVGGEISTAVTMLAEFCSPRFRGTAAGLVNVAAGGFGNFLAPAFGLLIFTLFPGENGWRWLFAALALPALLVTFYRRLVPETPRFLVAQNRIAEANQVLSRLASGSLARTDVPVQNFLTVADTAEPPPKSAWRDLFRMPYLGRTVAVAIAILMSYGAQLSVLTLMPSIFVSMGYTYSGSLLYAMIIQSGSVLGAIAASCFGYYFPRKRVLTFGSVLACVAALSIIYLGVNIYLVLLFGAVFQFFVLLLNTSIWIYAPELYPTRIRAFGVAFILATGSAAGSFIPTISGALFDHYGMVGVFALAAGMYAVFALCIQLGPETYGKSMEDVNRSVEDDLSPTPQTEGKPATA</sequence>
<dbReference type="PANTHER" id="PTHR23508">
    <property type="entry name" value="CARBOXYLIC ACID TRANSPORTER PROTEIN HOMOLOG"/>
    <property type="match status" value="1"/>
</dbReference>
<reference evidence="7 8" key="6">
    <citation type="journal article" date="2011" name="Appl. Environ. Microbiol.">
        <title>Involvement of the azorhizobial chromosome partition gene (parA) in the onset of bacteroid differentiation during Sesbania rostrata stem nodule development.</title>
        <authorList>
            <person name="Liu CT."/>
            <person name="Lee KB."/>
            <person name="Wang YS."/>
            <person name="Peng MH."/>
            <person name="Lee KT."/>
            <person name="Suzuki S."/>
            <person name="Suzuki T."/>
            <person name="Oyaizu H."/>
        </authorList>
    </citation>
    <scope>NUCLEOTIDE SEQUENCE [LARGE SCALE GENOMIC DNA]</scope>
    <source>
        <strain evidence="8">ATCC 43989 / DSM 5975 / JCM 20966 / LMG 6465 / NBRC 14845 / NCIMB 13405 / ORS 571</strain>
    </source>
</reference>
<feature type="transmembrane region" description="Helical" evidence="5">
    <location>
        <begin position="193"/>
        <end position="210"/>
    </location>
</feature>
<dbReference type="PROSITE" id="PS50850">
    <property type="entry name" value="MFS"/>
    <property type="match status" value="1"/>
</dbReference>